<dbReference type="AlphaFoldDB" id="A0A931H8S4"/>
<dbReference type="Pfam" id="PF07372">
    <property type="entry name" value="DUF1491"/>
    <property type="match status" value="1"/>
</dbReference>
<dbReference type="Proteomes" id="UP000617634">
    <property type="component" value="Unassembled WGS sequence"/>
</dbReference>
<protein>
    <submittedName>
        <fullName evidence="1">DUF1491 family protein</fullName>
    </submittedName>
</protein>
<evidence type="ECO:0000313" key="1">
    <source>
        <dbReference type="EMBL" id="MBH0111447.1"/>
    </source>
</evidence>
<keyword evidence="2" id="KW-1185">Reference proteome</keyword>
<gene>
    <name evidence="1" type="ORF">I5E68_00595</name>
</gene>
<proteinExistence type="predicted"/>
<dbReference type="InterPro" id="IPR009964">
    <property type="entry name" value="DUF1491"/>
</dbReference>
<dbReference type="EMBL" id="JADZGI010000001">
    <property type="protein sequence ID" value="MBH0111447.1"/>
    <property type="molecule type" value="Genomic_DNA"/>
</dbReference>
<evidence type="ECO:0000313" key="2">
    <source>
        <dbReference type="Proteomes" id="UP000617634"/>
    </source>
</evidence>
<sequence length="110" mass="12639">MTEARLPAHLEVAGLIRRIEAAGGFGMVLAKGERDAGTILVVLMEKGDNSRLYERMPNMDGSRKWSCTKVQDPEKKHEFMEYLDRRRTQDRDTWLVELDIQDGERFIDAG</sequence>
<name>A0A931H8S4_9SPHN</name>
<dbReference type="RefSeq" id="WP_197159815.1">
    <property type="nucleotide sequence ID" value="NZ_JADZGI010000001.1"/>
</dbReference>
<dbReference type="Gene3D" id="3.40.1530.20">
    <property type="entry name" value="Protein of unknown function (DUF1491)"/>
    <property type="match status" value="1"/>
</dbReference>
<accession>A0A931H8S4</accession>
<organism evidence="1 2">
    <name type="scientific">Novosphingobium aureum</name>
    <dbReference type="NCBI Taxonomy" id="2792964"/>
    <lineage>
        <taxon>Bacteria</taxon>
        <taxon>Pseudomonadati</taxon>
        <taxon>Pseudomonadota</taxon>
        <taxon>Alphaproteobacteria</taxon>
        <taxon>Sphingomonadales</taxon>
        <taxon>Sphingomonadaceae</taxon>
        <taxon>Novosphingobium</taxon>
    </lineage>
</organism>
<reference evidence="1" key="1">
    <citation type="submission" date="2020-11" db="EMBL/GenBank/DDBJ databases">
        <title>Novosphingobium aureum sp. nov., a marine bacterium isolated from sediment of a salt flat.</title>
        <authorList>
            <person name="Yoo Y."/>
            <person name="Kim J.-J."/>
        </authorList>
    </citation>
    <scope>NUCLEOTIDE SEQUENCE</scope>
    <source>
        <strain evidence="1">YJ-S2-02</strain>
    </source>
</reference>
<comment type="caution">
    <text evidence="1">The sequence shown here is derived from an EMBL/GenBank/DDBJ whole genome shotgun (WGS) entry which is preliminary data.</text>
</comment>